<keyword evidence="1" id="KW-1133">Transmembrane helix</keyword>
<accession>A0A813PVV5</accession>
<evidence type="ECO:0000313" key="4">
    <source>
        <dbReference type="Proteomes" id="UP000663832"/>
    </source>
</evidence>
<keyword evidence="1" id="KW-0472">Membrane</keyword>
<dbReference type="AlphaFoldDB" id="A0A813PVV5"/>
<name>A0A813PVV5_9BILA</name>
<keyword evidence="4" id="KW-1185">Reference proteome</keyword>
<gene>
    <name evidence="3" type="ORF">BJG266_LOCUS4964</name>
    <name evidence="2" type="ORF">QVE165_LOCUS2058</name>
</gene>
<dbReference type="Proteomes" id="UP000663832">
    <property type="component" value="Unassembled WGS sequence"/>
</dbReference>
<organism evidence="2 4">
    <name type="scientific">Adineta steineri</name>
    <dbReference type="NCBI Taxonomy" id="433720"/>
    <lineage>
        <taxon>Eukaryota</taxon>
        <taxon>Metazoa</taxon>
        <taxon>Spiralia</taxon>
        <taxon>Gnathifera</taxon>
        <taxon>Rotifera</taxon>
        <taxon>Eurotatoria</taxon>
        <taxon>Bdelloidea</taxon>
        <taxon>Adinetida</taxon>
        <taxon>Adinetidae</taxon>
        <taxon>Adineta</taxon>
    </lineage>
</organism>
<protein>
    <submittedName>
        <fullName evidence="2">Uncharacterized protein</fullName>
    </submittedName>
</protein>
<evidence type="ECO:0000313" key="2">
    <source>
        <dbReference type="EMBL" id="CAF0761010.1"/>
    </source>
</evidence>
<evidence type="ECO:0000313" key="3">
    <source>
        <dbReference type="EMBL" id="CAF0796503.1"/>
    </source>
</evidence>
<dbReference type="Gene3D" id="2.120.10.30">
    <property type="entry name" value="TolB, C-terminal domain"/>
    <property type="match status" value="1"/>
</dbReference>
<comment type="caution">
    <text evidence="2">The sequence shown here is derived from an EMBL/GenBank/DDBJ whole genome shotgun (WGS) entry which is preliminary data.</text>
</comment>
<dbReference type="OrthoDB" id="10044505at2759"/>
<reference evidence="2" key="1">
    <citation type="submission" date="2021-02" db="EMBL/GenBank/DDBJ databases">
        <authorList>
            <person name="Nowell W R."/>
        </authorList>
    </citation>
    <scope>NUCLEOTIDE SEQUENCE</scope>
</reference>
<proteinExistence type="predicted"/>
<keyword evidence="1" id="KW-0812">Transmembrane</keyword>
<sequence>MGGVQHPHNVTRTVSGGLYYLVIVDQNTNRFIGSSPYGYRCLVGCSQQAGSTSSQLNQPYSMSFDNQENIYIKDKNNARVQMFNLIQIQIPAISFMNIIFIIYILHKILS</sequence>
<dbReference type="EMBL" id="CAJNOI010000012">
    <property type="protein sequence ID" value="CAF0796503.1"/>
    <property type="molecule type" value="Genomic_DNA"/>
</dbReference>
<feature type="transmembrane region" description="Helical" evidence="1">
    <location>
        <begin position="82"/>
        <end position="105"/>
    </location>
</feature>
<dbReference type="InterPro" id="IPR011042">
    <property type="entry name" value="6-blade_b-propeller_TolB-like"/>
</dbReference>
<dbReference type="EMBL" id="CAJNOM010000006">
    <property type="protein sequence ID" value="CAF0761010.1"/>
    <property type="molecule type" value="Genomic_DNA"/>
</dbReference>
<evidence type="ECO:0000256" key="1">
    <source>
        <dbReference type="SAM" id="Phobius"/>
    </source>
</evidence>
<dbReference type="Proteomes" id="UP000663877">
    <property type="component" value="Unassembled WGS sequence"/>
</dbReference>